<organism evidence="2 3">
    <name type="scientific">Catenaria anguillulae PL171</name>
    <dbReference type="NCBI Taxonomy" id="765915"/>
    <lineage>
        <taxon>Eukaryota</taxon>
        <taxon>Fungi</taxon>
        <taxon>Fungi incertae sedis</taxon>
        <taxon>Blastocladiomycota</taxon>
        <taxon>Blastocladiomycetes</taxon>
        <taxon>Blastocladiales</taxon>
        <taxon>Catenariaceae</taxon>
        <taxon>Catenaria</taxon>
    </lineage>
</organism>
<accession>A0A1Y2HEU5</accession>
<sequence length="595" mass="63458">MDDMLVAAEALQGLRSAALSQQQHQLSQHASVASSRSGSGDDTIPVPPAPLSQPSQSATSTLVMSPNPPVVFASGDSMDVDRPVETYSDSHLDMASYSDSAMSPQSQPQPQFLNRVSSLPIVETGIRSISSLYESTKSSSKVVQYSASVLESNLRPLSKYLQHNPVVLEVDDFACRQLDRFTSSSGGPAFSPSLSTQPGPLPRLPELDETLPPPPHSSRFDSTYTRSETASRSHVSLLGAHSQSPVPGSSSRPTSMEPEPPRYRSRWQQVTAGAVAAAGAGAAVLSEESMKSLRYCLEWLQYAANQLNHHMESIRSWLASLVSDRAVTLFDLNSQSLTFPSLVAIKRDIADTLRRVVDVVGRYAGSFLRGEARSRVRMFILSLPSRWADLQAATEGRGSDSVEAERVLAFASDADDILTSIRGLFEQSLSTAEQWVGTLGRVPFVNTLVPQHAQHALASPAAASSARHLANRLAQADGTPNSPTLGLASMSLTSPVSTITGTDGAQSMLPGAFDGHHVNVSVHGRKRRTVDEDVFPSGVDSIHSEDMQAGASRSFSSAAVCVEHGDYPGSGTGNGMADASSPSVLLKKRKKGKQP</sequence>
<feature type="compositionally biased region" description="Polar residues" evidence="1">
    <location>
        <begin position="220"/>
        <end position="234"/>
    </location>
</feature>
<dbReference type="GO" id="GO:0030968">
    <property type="term" value="P:endoplasmic reticulum unfolded protein response"/>
    <property type="evidence" value="ECO:0007669"/>
    <property type="project" value="TreeGrafter"/>
</dbReference>
<evidence type="ECO:0000256" key="1">
    <source>
        <dbReference type="SAM" id="MobiDB-lite"/>
    </source>
</evidence>
<reference evidence="2 3" key="1">
    <citation type="submission" date="2016-07" db="EMBL/GenBank/DDBJ databases">
        <title>Pervasive Adenine N6-methylation of Active Genes in Fungi.</title>
        <authorList>
            <consortium name="DOE Joint Genome Institute"/>
            <person name="Mondo S.J."/>
            <person name="Dannebaum R.O."/>
            <person name="Kuo R.C."/>
            <person name="Labutti K."/>
            <person name="Haridas S."/>
            <person name="Kuo A."/>
            <person name="Salamov A."/>
            <person name="Ahrendt S.R."/>
            <person name="Lipzen A."/>
            <person name="Sullivan W."/>
            <person name="Andreopoulos W.B."/>
            <person name="Clum A."/>
            <person name="Lindquist E."/>
            <person name="Daum C."/>
            <person name="Ramamoorthy G.K."/>
            <person name="Gryganskyi A."/>
            <person name="Culley D."/>
            <person name="Magnuson J.K."/>
            <person name="James T.Y."/>
            <person name="O'Malley M.A."/>
            <person name="Stajich J.E."/>
            <person name="Spatafora J.W."/>
            <person name="Visel A."/>
            <person name="Grigoriev I.V."/>
        </authorList>
    </citation>
    <scope>NUCLEOTIDE SEQUENCE [LARGE SCALE GENOMIC DNA]</scope>
    <source>
        <strain evidence="2 3">PL171</strain>
    </source>
</reference>
<dbReference type="GO" id="GO:0003714">
    <property type="term" value="F:transcription corepressor activity"/>
    <property type="evidence" value="ECO:0007669"/>
    <property type="project" value="InterPro"/>
</dbReference>
<feature type="compositionally biased region" description="Low complexity" evidence="1">
    <location>
        <begin position="52"/>
        <end position="62"/>
    </location>
</feature>
<dbReference type="GO" id="GO:0005634">
    <property type="term" value="C:nucleus"/>
    <property type="evidence" value="ECO:0007669"/>
    <property type="project" value="TreeGrafter"/>
</dbReference>
<dbReference type="EMBL" id="MCFL01000057">
    <property type="protein sequence ID" value="ORZ31602.1"/>
    <property type="molecule type" value="Genomic_DNA"/>
</dbReference>
<evidence type="ECO:0000313" key="3">
    <source>
        <dbReference type="Proteomes" id="UP000193411"/>
    </source>
</evidence>
<dbReference type="OrthoDB" id="2441642at2759"/>
<evidence type="ECO:0000313" key="2">
    <source>
        <dbReference type="EMBL" id="ORZ31602.1"/>
    </source>
</evidence>
<proteinExistence type="predicted"/>
<dbReference type="STRING" id="765915.A0A1Y2HEU5"/>
<protein>
    <submittedName>
        <fullName evidence="2">Transcription factor Opi1-domain-containing protein</fullName>
    </submittedName>
</protein>
<feature type="compositionally biased region" description="Basic residues" evidence="1">
    <location>
        <begin position="586"/>
        <end position="595"/>
    </location>
</feature>
<feature type="region of interest" description="Disordered" evidence="1">
    <location>
        <begin position="182"/>
        <end position="264"/>
    </location>
</feature>
<dbReference type="AlphaFoldDB" id="A0A1Y2HEU5"/>
<dbReference type="GO" id="GO:0008654">
    <property type="term" value="P:phospholipid biosynthetic process"/>
    <property type="evidence" value="ECO:0007669"/>
    <property type="project" value="TreeGrafter"/>
</dbReference>
<name>A0A1Y2HEU5_9FUNG</name>
<feature type="region of interest" description="Disordered" evidence="1">
    <location>
        <begin position="18"/>
        <end position="64"/>
    </location>
</feature>
<dbReference type="PANTHER" id="PTHR38406">
    <property type="entry name" value="TRANSCRIPTIONAL REPRESSOR OPI1"/>
    <property type="match status" value="1"/>
</dbReference>
<feature type="compositionally biased region" description="Polar residues" evidence="1">
    <location>
        <begin position="241"/>
        <end position="254"/>
    </location>
</feature>
<dbReference type="Proteomes" id="UP000193411">
    <property type="component" value="Unassembled WGS sequence"/>
</dbReference>
<dbReference type="GO" id="GO:0005783">
    <property type="term" value="C:endoplasmic reticulum"/>
    <property type="evidence" value="ECO:0007669"/>
    <property type="project" value="TreeGrafter"/>
</dbReference>
<comment type="caution">
    <text evidence="2">The sequence shown here is derived from an EMBL/GenBank/DDBJ whole genome shotgun (WGS) entry which is preliminary data.</text>
</comment>
<keyword evidence="3" id="KW-1185">Reference proteome</keyword>
<dbReference type="Pfam" id="PF08618">
    <property type="entry name" value="Opi1"/>
    <property type="match status" value="2"/>
</dbReference>
<dbReference type="PANTHER" id="PTHR38406:SF1">
    <property type="entry name" value="TRANSCRIPTIONAL REPRESSOR OPI1"/>
    <property type="match status" value="1"/>
</dbReference>
<dbReference type="InterPro" id="IPR013927">
    <property type="entry name" value="TF_Opi1_Ccg-8"/>
</dbReference>
<feature type="compositionally biased region" description="Low complexity" evidence="1">
    <location>
        <begin position="18"/>
        <end position="35"/>
    </location>
</feature>
<feature type="compositionally biased region" description="Polar residues" evidence="1">
    <location>
        <begin position="182"/>
        <end position="198"/>
    </location>
</feature>
<dbReference type="GO" id="GO:0006357">
    <property type="term" value="P:regulation of transcription by RNA polymerase II"/>
    <property type="evidence" value="ECO:0007669"/>
    <property type="project" value="TreeGrafter"/>
</dbReference>
<gene>
    <name evidence="2" type="ORF">BCR44DRAFT_24421</name>
</gene>
<feature type="region of interest" description="Disordered" evidence="1">
    <location>
        <begin position="567"/>
        <end position="595"/>
    </location>
</feature>